<accession>U4LBG5</accession>
<feature type="compositionally biased region" description="Acidic residues" evidence="1">
    <location>
        <begin position="213"/>
        <end position="235"/>
    </location>
</feature>
<sequence length="235" mass="27269">MTPLDQHGDTAQDTAKGSRTTSQNLTQAQRTRNSFVQWMIDNRKRILGMKASGHISFPEPDDVEKIIRIVVKNPKLVNRKLIDEELERFYQTEEGRNDRMKVDIVTLGNENQCDENQADKNHSDANQSDNYKSDNYKSDNHQPEGRQPIVRLRNPRRQIRWRESDSQSDDELIEDLTDDSQSDDELIEDLTDDSQSEDYQSDNELMQYLTDDSQSDDSQSEESEYLPDGGQSEDY</sequence>
<dbReference type="Proteomes" id="UP000018144">
    <property type="component" value="Unassembled WGS sequence"/>
</dbReference>
<evidence type="ECO:0000313" key="2">
    <source>
        <dbReference type="EMBL" id="CCX07657.1"/>
    </source>
</evidence>
<dbReference type="AlphaFoldDB" id="U4LBG5"/>
<feature type="region of interest" description="Disordered" evidence="1">
    <location>
        <begin position="1"/>
        <end position="30"/>
    </location>
</feature>
<evidence type="ECO:0000313" key="3">
    <source>
        <dbReference type="Proteomes" id="UP000018144"/>
    </source>
</evidence>
<evidence type="ECO:0000256" key="1">
    <source>
        <dbReference type="SAM" id="MobiDB-lite"/>
    </source>
</evidence>
<feature type="region of interest" description="Disordered" evidence="1">
    <location>
        <begin position="111"/>
        <end position="235"/>
    </location>
</feature>
<protein>
    <submittedName>
        <fullName evidence="2">Uncharacterized protein</fullName>
    </submittedName>
</protein>
<organism evidence="2 3">
    <name type="scientific">Pyronema omphalodes (strain CBS 100304)</name>
    <name type="common">Pyronema confluens</name>
    <dbReference type="NCBI Taxonomy" id="1076935"/>
    <lineage>
        <taxon>Eukaryota</taxon>
        <taxon>Fungi</taxon>
        <taxon>Dikarya</taxon>
        <taxon>Ascomycota</taxon>
        <taxon>Pezizomycotina</taxon>
        <taxon>Pezizomycetes</taxon>
        <taxon>Pezizales</taxon>
        <taxon>Pyronemataceae</taxon>
        <taxon>Pyronema</taxon>
    </lineage>
</organism>
<name>U4LBG5_PYROM</name>
<gene>
    <name evidence="2" type="ORF">PCON_07246</name>
</gene>
<reference evidence="2 3" key="1">
    <citation type="journal article" date="2013" name="PLoS Genet.">
        <title>The genome and development-dependent transcriptomes of Pyronema confluens: a window into fungal evolution.</title>
        <authorList>
            <person name="Traeger S."/>
            <person name="Altegoer F."/>
            <person name="Freitag M."/>
            <person name="Gabaldon T."/>
            <person name="Kempken F."/>
            <person name="Kumar A."/>
            <person name="Marcet-Houben M."/>
            <person name="Poggeler S."/>
            <person name="Stajich J.E."/>
            <person name="Nowrousian M."/>
        </authorList>
    </citation>
    <scope>NUCLEOTIDE SEQUENCE [LARGE SCALE GENOMIC DNA]</scope>
    <source>
        <strain evidence="3">CBS 100304</strain>
        <tissue evidence="2">Vegetative mycelium</tissue>
    </source>
</reference>
<feature type="compositionally biased region" description="Basic and acidic residues" evidence="1">
    <location>
        <begin position="1"/>
        <end position="10"/>
    </location>
</feature>
<dbReference type="EMBL" id="HF935360">
    <property type="protein sequence ID" value="CCX07657.1"/>
    <property type="molecule type" value="Genomic_DNA"/>
</dbReference>
<feature type="compositionally biased region" description="Acidic residues" evidence="1">
    <location>
        <begin position="166"/>
        <end position="201"/>
    </location>
</feature>
<proteinExistence type="predicted"/>
<feature type="compositionally biased region" description="Basic and acidic residues" evidence="1">
    <location>
        <begin position="131"/>
        <end position="144"/>
    </location>
</feature>
<keyword evidence="3" id="KW-1185">Reference proteome</keyword>
<feature type="compositionally biased region" description="Polar residues" evidence="1">
    <location>
        <begin position="11"/>
        <end position="30"/>
    </location>
</feature>